<comment type="caution">
    <text evidence="2">The sequence shown here is derived from an EMBL/GenBank/DDBJ whole genome shotgun (WGS) entry which is preliminary data.</text>
</comment>
<feature type="region of interest" description="Disordered" evidence="1">
    <location>
        <begin position="155"/>
        <end position="184"/>
    </location>
</feature>
<reference evidence="3" key="1">
    <citation type="journal article" date="2019" name="Int. J. Syst. Evol. Microbiol.">
        <title>The Global Catalogue of Microorganisms (GCM) 10K type strain sequencing project: providing services to taxonomists for standard genome sequencing and annotation.</title>
        <authorList>
            <consortium name="The Broad Institute Genomics Platform"/>
            <consortium name="The Broad Institute Genome Sequencing Center for Infectious Disease"/>
            <person name="Wu L."/>
            <person name="Ma J."/>
        </authorList>
    </citation>
    <scope>NUCLEOTIDE SEQUENCE [LARGE SCALE GENOMIC DNA]</scope>
    <source>
        <strain evidence="3">JCM 17925</strain>
    </source>
</reference>
<dbReference type="Proteomes" id="UP001500936">
    <property type="component" value="Unassembled WGS sequence"/>
</dbReference>
<gene>
    <name evidence="2" type="ORF">GCM10023187_29650</name>
</gene>
<accession>A0ABP8KJD4</accession>
<name>A0ABP8KJD4_9BACT</name>
<feature type="region of interest" description="Disordered" evidence="1">
    <location>
        <begin position="1"/>
        <end position="27"/>
    </location>
</feature>
<organism evidence="2 3">
    <name type="scientific">Nibrella viscosa</name>
    <dbReference type="NCBI Taxonomy" id="1084524"/>
    <lineage>
        <taxon>Bacteria</taxon>
        <taxon>Pseudomonadati</taxon>
        <taxon>Bacteroidota</taxon>
        <taxon>Cytophagia</taxon>
        <taxon>Cytophagales</taxon>
        <taxon>Spirosomataceae</taxon>
        <taxon>Nibrella</taxon>
    </lineage>
</organism>
<feature type="compositionally biased region" description="Low complexity" evidence="1">
    <location>
        <begin position="158"/>
        <end position="184"/>
    </location>
</feature>
<dbReference type="EMBL" id="BAABHB010000005">
    <property type="protein sequence ID" value="GAA4408162.1"/>
    <property type="molecule type" value="Genomic_DNA"/>
</dbReference>
<feature type="region of interest" description="Disordered" evidence="1">
    <location>
        <begin position="79"/>
        <end position="121"/>
    </location>
</feature>
<protein>
    <submittedName>
        <fullName evidence="2">Uncharacterized protein</fullName>
    </submittedName>
</protein>
<dbReference type="RefSeq" id="WP_345268445.1">
    <property type="nucleotide sequence ID" value="NZ_BAABHB010000005.1"/>
</dbReference>
<evidence type="ECO:0000313" key="2">
    <source>
        <dbReference type="EMBL" id="GAA4408162.1"/>
    </source>
</evidence>
<keyword evidence="3" id="KW-1185">Reference proteome</keyword>
<sequence>MQDPNIPFADTSARRAQLQEATEQYKSSIEDNVQSLKGDAKEVGKTVAFVAGVGLAVFLIADAILPKSDEYRYADKYGELDEDDEDYDAENHTNAVGEHEDEDARHIKPKSKKQLTKELNEQPRKSALIGMLGGLVTSILTNLAKQQASEFLSRLRQTNATNPSASSSTGYRGSSPGSGYTNSY</sequence>
<proteinExistence type="predicted"/>
<evidence type="ECO:0000256" key="1">
    <source>
        <dbReference type="SAM" id="MobiDB-lite"/>
    </source>
</evidence>
<evidence type="ECO:0000313" key="3">
    <source>
        <dbReference type="Proteomes" id="UP001500936"/>
    </source>
</evidence>